<organism evidence="2 3">
    <name type="scientific">Lachnellula occidentalis</name>
    <dbReference type="NCBI Taxonomy" id="215460"/>
    <lineage>
        <taxon>Eukaryota</taxon>
        <taxon>Fungi</taxon>
        <taxon>Dikarya</taxon>
        <taxon>Ascomycota</taxon>
        <taxon>Pezizomycotina</taxon>
        <taxon>Leotiomycetes</taxon>
        <taxon>Helotiales</taxon>
        <taxon>Lachnaceae</taxon>
        <taxon>Lachnellula</taxon>
    </lineage>
</organism>
<comment type="caution">
    <text evidence="2">The sequence shown here is derived from an EMBL/GenBank/DDBJ whole genome shotgun (WGS) entry which is preliminary data.</text>
</comment>
<name>A0A8H8RE42_9HELO</name>
<dbReference type="SUPFAM" id="SSF53383">
    <property type="entry name" value="PLP-dependent transferases"/>
    <property type="match status" value="1"/>
</dbReference>
<dbReference type="Gene3D" id="3.90.1150.10">
    <property type="entry name" value="Aspartate Aminotransferase, domain 1"/>
    <property type="match status" value="1"/>
</dbReference>
<accession>A0A8H8RE42</accession>
<evidence type="ECO:0000313" key="3">
    <source>
        <dbReference type="Proteomes" id="UP000443090"/>
    </source>
</evidence>
<dbReference type="PANTHER" id="PTHR43586">
    <property type="entry name" value="CYSTEINE DESULFURASE"/>
    <property type="match status" value="1"/>
</dbReference>
<dbReference type="Gene3D" id="3.40.640.10">
    <property type="entry name" value="Type I PLP-dependent aspartate aminotransferase-like (Major domain)"/>
    <property type="match status" value="1"/>
</dbReference>
<sequence length="419" mass="45673">MSSFDIASARESFPALKQSQVFFDNAGGSQTLGTVIDSICNYLSKTNVQLGASYAVGQKSTALYSAGFEAAAKYINASPDNIVLGSSTTQLFRNLSFALEFPEGSEVIISSIDHEANIASWLALAKRHNLIIKWWTPKTKVNPKLLASDLPELLSSKTVLVTCTHASNILGTIHDIKAIADAVHTIPGALLCVDAVAYAPHRQIDVKALGVDFYAFSWYKVYGPHISMLYASEHGLRATTSLGHFFNPSSTLDNKLGLAGANYELTSSIPSVLSYFGSSPSEKWAAIEKHEGELQSTLLEYLNARPDVTICGEKDADTKKRVSTISFVVKEKKSKDVVEKVDELSKGEMGIRWGGFYSNRLVDEVLGLGNDGVVRVSMVHYNTCKWSPFSSFHNLVIDFKTVEEVKQLLGLFGQVLGKA</sequence>
<dbReference type="Pfam" id="PF00266">
    <property type="entry name" value="Aminotran_5"/>
    <property type="match status" value="1"/>
</dbReference>
<proteinExistence type="predicted"/>
<dbReference type="InterPro" id="IPR000192">
    <property type="entry name" value="Aminotrans_V_dom"/>
</dbReference>
<protein>
    <submittedName>
        <fullName evidence="2">Cysteine desulfurase-like protein</fullName>
    </submittedName>
</protein>
<dbReference type="InterPro" id="IPR015422">
    <property type="entry name" value="PyrdxlP-dep_Trfase_small"/>
</dbReference>
<keyword evidence="3" id="KW-1185">Reference proteome</keyword>
<dbReference type="Proteomes" id="UP000443090">
    <property type="component" value="Unassembled WGS sequence"/>
</dbReference>
<feature type="domain" description="Aminotransferase class V" evidence="1">
    <location>
        <begin position="21"/>
        <end position="383"/>
    </location>
</feature>
<dbReference type="PANTHER" id="PTHR43586:SF21">
    <property type="entry name" value="PYRIDOXAL PHOSPHATE (PLP)-DEPENDENT ASPARTATE AMINOTRANSFERASE SUPERFAMILY"/>
    <property type="match status" value="1"/>
</dbReference>
<dbReference type="InterPro" id="IPR015424">
    <property type="entry name" value="PyrdxlP-dep_Trfase"/>
</dbReference>
<dbReference type="EMBL" id="QGMI01001454">
    <property type="protein sequence ID" value="TVY33194.1"/>
    <property type="molecule type" value="Genomic_DNA"/>
</dbReference>
<evidence type="ECO:0000313" key="2">
    <source>
        <dbReference type="EMBL" id="TVY33194.1"/>
    </source>
</evidence>
<dbReference type="OrthoDB" id="420046at2759"/>
<evidence type="ECO:0000259" key="1">
    <source>
        <dbReference type="Pfam" id="PF00266"/>
    </source>
</evidence>
<dbReference type="AlphaFoldDB" id="A0A8H8RE42"/>
<dbReference type="InterPro" id="IPR015421">
    <property type="entry name" value="PyrdxlP-dep_Trfase_major"/>
</dbReference>
<gene>
    <name evidence="2" type="primary">ustD</name>
    <name evidence="2" type="ORF">LOCC1_G007932</name>
</gene>
<reference evidence="2 3" key="1">
    <citation type="submission" date="2018-05" db="EMBL/GenBank/DDBJ databases">
        <title>Genome sequencing and assembly of the regulated plant pathogen Lachnellula willkommii and related sister species for the development of diagnostic species identification markers.</title>
        <authorList>
            <person name="Giroux E."/>
            <person name="Bilodeau G."/>
        </authorList>
    </citation>
    <scope>NUCLEOTIDE SEQUENCE [LARGE SCALE GENOMIC DNA]</scope>
    <source>
        <strain evidence="2 3">CBS 160.35</strain>
    </source>
</reference>